<evidence type="ECO:0000313" key="3">
    <source>
        <dbReference type="Proteomes" id="UP000033103"/>
    </source>
</evidence>
<dbReference type="Proteomes" id="UP000033103">
    <property type="component" value="Chromosome"/>
</dbReference>
<dbReference type="AlphaFoldDB" id="A0A0E3Z9Y3"/>
<dbReference type="HOGENOM" id="CLU_2828938_0_0_0"/>
<keyword evidence="3" id="KW-1185">Reference proteome</keyword>
<organism evidence="2 3">
    <name type="scientific">Sneathia vaginalis</name>
    <dbReference type="NCBI Taxonomy" id="187101"/>
    <lineage>
        <taxon>Bacteria</taxon>
        <taxon>Fusobacteriati</taxon>
        <taxon>Fusobacteriota</taxon>
        <taxon>Fusobacteriia</taxon>
        <taxon>Fusobacteriales</taxon>
        <taxon>Leptotrichiaceae</taxon>
        <taxon>Sneathia</taxon>
    </lineage>
</organism>
<dbReference type="Pfam" id="PF24723">
    <property type="entry name" value="DUF7675"/>
    <property type="match status" value="1"/>
</dbReference>
<dbReference type="STRING" id="187101.VC03_03020"/>
<evidence type="ECO:0000259" key="1">
    <source>
        <dbReference type="Pfam" id="PF24723"/>
    </source>
</evidence>
<dbReference type="EMBL" id="CP011280">
    <property type="protein sequence ID" value="AKC95500.1"/>
    <property type="molecule type" value="Genomic_DNA"/>
</dbReference>
<proteinExistence type="predicted"/>
<dbReference type="OrthoDB" id="9800835at2"/>
<protein>
    <recommendedName>
        <fullName evidence="1">DUF7675 domain-containing protein</fullName>
    </recommendedName>
</protein>
<sequence length="66" mass="8216">MKNMKMKFFVDILKKNVDTFGEHLFTFDKKKIYNLFADYPQNMSKEEVEIFSKENPYWREFFRFGK</sequence>
<dbReference type="PATRIC" id="fig|1069640.6.peg.589"/>
<feature type="domain" description="DUF7675" evidence="1">
    <location>
        <begin position="15"/>
        <end position="63"/>
    </location>
</feature>
<evidence type="ECO:0000313" key="2">
    <source>
        <dbReference type="EMBL" id="AKC95500.1"/>
    </source>
</evidence>
<dbReference type="InterPro" id="IPR056092">
    <property type="entry name" value="DUF7675"/>
</dbReference>
<gene>
    <name evidence="2" type="ORF">VC03_03020</name>
</gene>
<name>A0A0E3Z9Y3_9FUSO</name>
<reference evidence="2 3" key="1">
    <citation type="journal article" date="2012" name="BMC Genomics">
        <title>Genomic sequence analysis and characterization of Sneathia amnii sp. nov.</title>
        <authorList>
            <consortium name="Vaginal Microbiome Consortium (additional members)"/>
            <person name="Harwich M.D.Jr."/>
            <person name="Serrano M.G."/>
            <person name="Fettweis J.M."/>
            <person name="Alves J.M."/>
            <person name="Reimers M.A."/>
            <person name="Buck G.A."/>
            <person name="Jefferson K.K."/>
        </authorList>
    </citation>
    <scope>NUCLEOTIDE SEQUENCE [LARGE SCALE GENOMIC DNA]</scope>
    <source>
        <strain evidence="2 3">SN35</strain>
    </source>
</reference>
<dbReference type="KEGG" id="sns:VC03_03020"/>
<accession>A0A0E3Z9Y3</accession>